<feature type="region of interest" description="Disordered" evidence="7">
    <location>
        <begin position="203"/>
        <end position="229"/>
    </location>
</feature>
<keyword evidence="8" id="KW-0732">Signal</keyword>
<evidence type="ECO:0000256" key="5">
    <source>
        <dbReference type="ARBA" id="ARBA00023004"/>
    </source>
</evidence>
<dbReference type="InterPro" id="IPR035986">
    <property type="entry name" value="PKD_dom_sf"/>
</dbReference>
<feature type="chain" id="PRO_5011957189" evidence="8">
    <location>
        <begin position="37"/>
        <end position="944"/>
    </location>
</feature>
<dbReference type="Gene3D" id="2.120.10.30">
    <property type="entry name" value="TolB, C-terminal domain"/>
    <property type="match status" value="1"/>
</dbReference>
<dbReference type="SMART" id="SM00089">
    <property type="entry name" value="PKD"/>
    <property type="match status" value="1"/>
</dbReference>
<feature type="binding site" description="covalent" evidence="6">
    <location>
        <position position="670"/>
    </location>
    <ligand>
        <name>heme c</name>
        <dbReference type="ChEBI" id="CHEBI:61717"/>
    </ligand>
</feature>
<dbReference type="Pfam" id="PF07995">
    <property type="entry name" value="GSDH"/>
    <property type="match status" value="1"/>
</dbReference>
<evidence type="ECO:0000256" key="3">
    <source>
        <dbReference type="ARBA" id="ARBA00022723"/>
    </source>
</evidence>
<dbReference type="SUPFAM" id="SSF50952">
    <property type="entry name" value="Soluble quinoprotein glucose dehydrogenase"/>
    <property type="match status" value="1"/>
</dbReference>
<keyword evidence="4" id="KW-0249">Electron transport</keyword>
<keyword evidence="2 6" id="KW-0349">Heme</keyword>
<feature type="domain" description="PKD" evidence="9">
    <location>
        <begin position="492"/>
        <end position="576"/>
    </location>
</feature>
<evidence type="ECO:0000256" key="7">
    <source>
        <dbReference type="SAM" id="MobiDB-lite"/>
    </source>
</evidence>
<evidence type="ECO:0000259" key="9">
    <source>
        <dbReference type="PROSITE" id="PS50093"/>
    </source>
</evidence>
<evidence type="ECO:0000256" key="4">
    <source>
        <dbReference type="ARBA" id="ARBA00022982"/>
    </source>
</evidence>
<dbReference type="GO" id="GO:0005506">
    <property type="term" value="F:iron ion binding"/>
    <property type="evidence" value="ECO:0007669"/>
    <property type="project" value="InterPro"/>
</dbReference>
<keyword evidence="3 6" id="KW-0479">Metal-binding</keyword>
<feature type="domain" description="Cytochrome c" evidence="10">
    <location>
        <begin position="652"/>
        <end position="737"/>
    </location>
</feature>
<dbReference type="PANTHER" id="PTHR19328:SF75">
    <property type="entry name" value="ALDOSE SUGAR DEHYDROGENASE YLII"/>
    <property type="match status" value="1"/>
</dbReference>
<dbReference type="InterPro" id="IPR011042">
    <property type="entry name" value="6-blade_b-propeller_TolB-like"/>
</dbReference>
<dbReference type="Pfam" id="PF03422">
    <property type="entry name" value="CBM_6"/>
    <property type="match status" value="1"/>
</dbReference>
<dbReference type="InterPro" id="IPR009056">
    <property type="entry name" value="Cyt_c-like_dom"/>
</dbReference>
<organism evidence="11 12">
    <name type="scientific">Cnuella takakiae</name>
    <dbReference type="NCBI Taxonomy" id="1302690"/>
    <lineage>
        <taxon>Bacteria</taxon>
        <taxon>Pseudomonadati</taxon>
        <taxon>Bacteroidota</taxon>
        <taxon>Chitinophagia</taxon>
        <taxon>Chitinophagales</taxon>
        <taxon>Chitinophagaceae</taxon>
        <taxon>Cnuella</taxon>
    </lineage>
</organism>
<gene>
    <name evidence="11" type="ORF">SAMN05444008_11321</name>
</gene>
<evidence type="ECO:0000313" key="11">
    <source>
        <dbReference type="EMBL" id="SHF85984.1"/>
    </source>
</evidence>
<protein>
    <submittedName>
        <fullName evidence="11">Cytochrome c</fullName>
    </submittedName>
</protein>
<dbReference type="SUPFAM" id="SSF46626">
    <property type="entry name" value="Cytochrome c"/>
    <property type="match status" value="1"/>
</dbReference>
<proteinExistence type="predicted"/>
<feature type="binding site" description="covalent" evidence="6">
    <location>
        <position position="715"/>
    </location>
    <ligand>
        <name>heme c</name>
        <dbReference type="ChEBI" id="CHEBI:61717"/>
    </ligand>
</feature>
<dbReference type="InterPro" id="IPR036909">
    <property type="entry name" value="Cyt_c-like_dom_sf"/>
</dbReference>
<dbReference type="RefSeq" id="WP_216820614.1">
    <property type="nucleotide sequence ID" value="NZ_FQUO01000013.1"/>
</dbReference>
<dbReference type="SUPFAM" id="SSF49299">
    <property type="entry name" value="PKD domain"/>
    <property type="match status" value="1"/>
</dbReference>
<dbReference type="AlphaFoldDB" id="A0A1M5F353"/>
<dbReference type="Gene3D" id="1.10.760.10">
    <property type="entry name" value="Cytochrome c-like domain"/>
    <property type="match status" value="1"/>
</dbReference>
<dbReference type="CDD" id="cd00146">
    <property type="entry name" value="PKD"/>
    <property type="match status" value="1"/>
</dbReference>
<dbReference type="PROSITE" id="PS51007">
    <property type="entry name" value="CYTC"/>
    <property type="match status" value="1"/>
</dbReference>
<dbReference type="Pfam" id="PF18911">
    <property type="entry name" value="PKD_4"/>
    <property type="match status" value="1"/>
</dbReference>
<sequence>MMKRSAAVRTRLYKARKLLLLSLSAAALVFAFSAYRATPDEGTPPDPTRFSKVAITEAGKLDEPMEMTFLPDGRVLIVERKGGVKAIDPKTGKTTLVGTVPVNTKYKNKKGQTREAEEGLLGIIAHPKFAQNNWIFLYYADPETPRHLLTRWELKDNQLVEGSKKIVLEVATQREECCHTGGGMVFDKAGNLFLTTGNNTVNPQVGTSNLDDRPGFENNDDQRAPGNTADLRGKILRIHPEDDGSYTIPEGNLFPKGTPKTRPEIYTMGHRNPWRPTLDSKTGYLYWGEVGPDASNDSKRGPRGYDEFNQAKGPGFFGWPYFIGNNKPYNAYNHDDSSYGAPFDPQHPVNKSRNNTGLTELPKAQPAFIWYPYGLSDEFPMLGAAGRSATGGPVFRKSDFAGAKHPFPEYYEGKWFIVDFMRGWIMVVSMDENGNYKGMERFMPDQSFSSAIDMDFAPDGDLYVLEYGSAWFKGNENARLVRIEYNSGNRKPIVEVLASKKSGAAPLKTQLMSTGTKDYDGGQLQYEWKVVGAGQTKILKEANPTLTLTKPGSYKATLTVTDPAGAKTSKSMDLKVGNEPPAVAIDLAAANRTFYFPGTTLSYAVKVQDKEDGSLQTGKITPAQVAMSIDYLPLGYDQIDAAATQRGADAAAFTSTGQILLNKNDCKSCHMPNKRSVGPSYQEVAKRYKGKAGAAETLAQKVIKGGAGVWGDHAMSAHPQLSVADSRAIVEYILASNDKKPNVKSMPVKGSYATKTAEEQKEKGTYILRAAYRDRGTAAMSPLVGEDIVVLRHPSFDPEIADMSKGFNKVITPGKALYMEGNGAYLGYKDIDLTGIAGIAFKVNANSRAAAAGGLVEVRLDAPDGKVVGTTPVVETEAPAQPAAGAPPVRRGPQTIVASLAPTTGKHNLFFVFKNEKAGPNQVILQVSGIDVQPAAQTVTAKNL</sequence>
<dbReference type="InterPro" id="IPR011041">
    <property type="entry name" value="Quinoprot_gluc/sorb_DH_b-prop"/>
</dbReference>
<evidence type="ECO:0000313" key="12">
    <source>
        <dbReference type="Proteomes" id="UP000184368"/>
    </source>
</evidence>
<dbReference type="InterPro" id="IPR013783">
    <property type="entry name" value="Ig-like_fold"/>
</dbReference>
<dbReference type="CDD" id="cd04084">
    <property type="entry name" value="CBM6_xylanase-like"/>
    <property type="match status" value="1"/>
</dbReference>
<dbReference type="Proteomes" id="UP000184368">
    <property type="component" value="Unassembled WGS sequence"/>
</dbReference>
<dbReference type="Pfam" id="PF00034">
    <property type="entry name" value="Cytochrom_C"/>
    <property type="match status" value="1"/>
</dbReference>
<dbReference type="Gene3D" id="2.60.40.10">
    <property type="entry name" value="Immunoglobulins"/>
    <property type="match status" value="1"/>
</dbReference>
<dbReference type="PRINTS" id="PR00606">
    <property type="entry name" value="CYTCHROMECID"/>
</dbReference>
<keyword evidence="12" id="KW-1185">Reference proteome</keyword>
<dbReference type="Gene3D" id="2.60.120.260">
    <property type="entry name" value="Galactose-binding domain-like"/>
    <property type="match status" value="1"/>
</dbReference>
<reference evidence="11 12" key="1">
    <citation type="submission" date="2016-11" db="EMBL/GenBank/DDBJ databases">
        <authorList>
            <person name="Jaros S."/>
            <person name="Januszkiewicz K."/>
            <person name="Wedrychowicz H."/>
        </authorList>
    </citation>
    <scope>NUCLEOTIDE SEQUENCE [LARGE SCALE GENOMIC DNA]</scope>
    <source>
        <strain evidence="11 12">DSM 26897</strain>
    </source>
</reference>
<feature type="signal peptide" evidence="8">
    <location>
        <begin position="1"/>
        <end position="36"/>
    </location>
</feature>
<dbReference type="InterPro" id="IPR002324">
    <property type="entry name" value="Cyt_c_ID"/>
</dbReference>
<keyword evidence="1" id="KW-0813">Transport</keyword>
<dbReference type="InterPro" id="IPR012938">
    <property type="entry name" value="Glc/Sorbosone_DH"/>
</dbReference>
<dbReference type="EMBL" id="FQUO01000013">
    <property type="protein sequence ID" value="SHF85984.1"/>
    <property type="molecule type" value="Genomic_DNA"/>
</dbReference>
<evidence type="ECO:0000259" key="10">
    <source>
        <dbReference type="PROSITE" id="PS51007"/>
    </source>
</evidence>
<dbReference type="GO" id="GO:0030246">
    <property type="term" value="F:carbohydrate binding"/>
    <property type="evidence" value="ECO:0007669"/>
    <property type="project" value="InterPro"/>
</dbReference>
<name>A0A1M5F353_9BACT</name>
<evidence type="ECO:0000256" key="2">
    <source>
        <dbReference type="ARBA" id="ARBA00022617"/>
    </source>
</evidence>
<dbReference type="InterPro" id="IPR005084">
    <property type="entry name" value="CBM6"/>
</dbReference>
<keyword evidence="5 6" id="KW-0408">Iron</keyword>
<dbReference type="GO" id="GO:0009055">
    <property type="term" value="F:electron transfer activity"/>
    <property type="evidence" value="ECO:0007669"/>
    <property type="project" value="InterPro"/>
</dbReference>
<dbReference type="PROSITE" id="PS50093">
    <property type="entry name" value="PKD"/>
    <property type="match status" value="1"/>
</dbReference>
<evidence type="ECO:0000256" key="6">
    <source>
        <dbReference type="PIRSR" id="PIRSR602324-1"/>
    </source>
</evidence>
<feature type="compositionally biased region" description="Basic and acidic residues" evidence="7">
    <location>
        <begin position="210"/>
        <end position="223"/>
    </location>
</feature>
<evidence type="ECO:0000256" key="8">
    <source>
        <dbReference type="SAM" id="SignalP"/>
    </source>
</evidence>
<accession>A0A1M5F353</accession>
<dbReference type="GO" id="GO:0020037">
    <property type="term" value="F:heme binding"/>
    <property type="evidence" value="ECO:0007669"/>
    <property type="project" value="InterPro"/>
</dbReference>
<dbReference type="InterPro" id="IPR022409">
    <property type="entry name" value="PKD/Chitinase_dom"/>
</dbReference>
<evidence type="ECO:0000256" key="1">
    <source>
        <dbReference type="ARBA" id="ARBA00022448"/>
    </source>
</evidence>
<feature type="binding site" description="covalent" evidence="6">
    <location>
        <position position="666"/>
    </location>
    <ligand>
        <name>heme c</name>
        <dbReference type="ChEBI" id="CHEBI:61717"/>
    </ligand>
</feature>
<dbReference type="InterPro" id="IPR000601">
    <property type="entry name" value="PKD_dom"/>
</dbReference>
<dbReference type="STRING" id="1302690.BUE76_02870"/>
<dbReference type="PANTHER" id="PTHR19328">
    <property type="entry name" value="HEDGEHOG-INTERACTING PROTEIN"/>
    <property type="match status" value="1"/>
</dbReference>
<comment type="PTM">
    <text evidence="6">Binds 1 heme c group covalently per subunit.</text>
</comment>